<protein>
    <submittedName>
        <fullName evidence="1">Uncharacterized protein</fullName>
    </submittedName>
</protein>
<evidence type="ECO:0000313" key="2">
    <source>
        <dbReference type="Proteomes" id="UP000186997"/>
    </source>
</evidence>
<evidence type="ECO:0000313" key="1">
    <source>
        <dbReference type="EMBL" id="SIT76434.1"/>
    </source>
</evidence>
<dbReference type="RefSeq" id="WP_076658131.1">
    <property type="nucleotide sequence ID" value="NZ_FTPR01000001.1"/>
</dbReference>
<proteinExistence type="predicted"/>
<keyword evidence="2" id="KW-1185">Reference proteome</keyword>
<dbReference type="Proteomes" id="UP000186997">
    <property type="component" value="Unassembled WGS sequence"/>
</dbReference>
<dbReference type="STRING" id="287098.SAMN05421665_0374"/>
<reference evidence="2" key="1">
    <citation type="submission" date="2017-01" db="EMBL/GenBank/DDBJ databases">
        <authorList>
            <person name="Varghese N."/>
            <person name="Submissions S."/>
        </authorList>
    </citation>
    <scope>NUCLEOTIDE SEQUENCE [LARGE SCALE GENOMIC DNA]</scope>
    <source>
        <strain evidence="2">DSM 29591</strain>
    </source>
</reference>
<dbReference type="AlphaFoldDB" id="A0A1R3WGR4"/>
<gene>
    <name evidence="1" type="ORF">SAMN05421665_0374</name>
</gene>
<sequence>MANETTQSPLSGQKATLPDTLELRELSVIGLMDAHDGIAALLRSSRGEIARVQVGDSAFGVQITAIGDAQVLLTDRWGRTHSLALPHS</sequence>
<dbReference type="OrthoDB" id="7652383at2"/>
<organism evidence="1 2">
    <name type="scientific">Yoonia rosea</name>
    <dbReference type="NCBI Taxonomy" id="287098"/>
    <lineage>
        <taxon>Bacteria</taxon>
        <taxon>Pseudomonadati</taxon>
        <taxon>Pseudomonadota</taxon>
        <taxon>Alphaproteobacteria</taxon>
        <taxon>Rhodobacterales</taxon>
        <taxon>Paracoccaceae</taxon>
        <taxon>Yoonia</taxon>
    </lineage>
</organism>
<accession>A0A1R3WGR4</accession>
<name>A0A1R3WGR4_9RHOB</name>
<dbReference type="EMBL" id="FTPR01000001">
    <property type="protein sequence ID" value="SIT76434.1"/>
    <property type="molecule type" value="Genomic_DNA"/>
</dbReference>